<protein>
    <submittedName>
        <fullName evidence="1">Uncharacterized protein</fullName>
    </submittedName>
</protein>
<dbReference type="Proteomes" id="UP000034231">
    <property type="component" value="Unassembled WGS sequence"/>
</dbReference>
<proteinExistence type="predicted"/>
<dbReference type="AlphaFoldDB" id="A0A0G0I4V9"/>
<name>A0A0G0I4V9_9BACT</name>
<reference evidence="1 2" key="1">
    <citation type="journal article" date="2015" name="Nature">
        <title>rRNA introns, odd ribosomes, and small enigmatic genomes across a large radiation of phyla.</title>
        <authorList>
            <person name="Brown C.T."/>
            <person name="Hug L.A."/>
            <person name="Thomas B.C."/>
            <person name="Sharon I."/>
            <person name="Castelle C.J."/>
            <person name="Singh A."/>
            <person name="Wilkins M.J."/>
            <person name="Williams K.H."/>
            <person name="Banfield J.F."/>
        </authorList>
    </citation>
    <scope>NUCLEOTIDE SEQUENCE [LARGE SCALE GENOMIC DNA]</scope>
</reference>
<gene>
    <name evidence="1" type="ORF">US68_C0006G0048</name>
</gene>
<comment type="caution">
    <text evidence="1">The sequence shown here is derived from an EMBL/GenBank/DDBJ whole genome shotgun (WGS) entry which is preliminary data.</text>
</comment>
<sequence>MNEKKSGIFNFLKIESPFDKRVESVKKSLKQLQELAIDNKNTFLWAKAGDNWVATYPYQEERGSYPGHLTCQLLRTKEVAGTSKKYPLGGYYHPNMIYKMGISFHGNEPIEIECVPEMTQGRIVKVSGDKEISDVLDVAFNSTRVVRKVFEFPINRKQQKEFETQLPLIELITRALIENVEI</sequence>
<dbReference type="EMBL" id="LBTX01000006">
    <property type="protein sequence ID" value="KKQ50368.1"/>
    <property type="molecule type" value="Genomic_DNA"/>
</dbReference>
<accession>A0A0G0I4V9</accession>
<evidence type="ECO:0000313" key="2">
    <source>
        <dbReference type="Proteomes" id="UP000034231"/>
    </source>
</evidence>
<organism evidence="1 2">
    <name type="scientific">Candidatus Shapirobacteria bacterium GW2011_GWE1_38_10</name>
    <dbReference type="NCBI Taxonomy" id="1618488"/>
    <lineage>
        <taxon>Bacteria</taxon>
        <taxon>Candidatus Shapironibacteriota</taxon>
    </lineage>
</organism>
<evidence type="ECO:0000313" key="1">
    <source>
        <dbReference type="EMBL" id="KKQ50368.1"/>
    </source>
</evidence>